<keyword evidence="3 8" id="KW-0963">Cytoplasm</keyword>
<feature type="binding site" evidence="8">
    <location>
        <begin position="125"/>
        <end position="127"/>
    </location>
    <ligand>
        <name>(6S)-5,6,7,8-tetrahydrofolate</name>
        <dbReference type="ChEBI" id="CHEBI:57453"/>
    </ligand>
</feature>
<organism evidence="10 11">
    <name type="scientific">Candidatus Methylobacter oryzae</name>
    <dbReference type="NCBI Taxonomy" id="2497749"/>
    <lineage>
        <taxon>Bacteria</taxon>
        <taxon>Pseudomonadati</taxon>
        <taxon>Pseudomonadota</taxon>
        <taxon>Gammaproteobacteria</taxon>
        <taxon>Methylococcales</taxon>
        <taxon>Methylococcaceae</taxon>
        <taxon>Methylobacter</taxon>
    </lineage>
</organism>
<dbReference type="Pfam" id="PF00464">
    <property type="entry name" value="SHMT"/>
    <property type="match status" value="1"/>
</dbReference>
<dbReference type="InterPro" id="IPR015421">
    <property type="entry name" value="PyrdxlP-dep_Trfase_major"/>
</dbReference>
<evidence type="ECO:0000256" key="2">
    <source>
        <dbReference type="ARBA" id="ARBA00006376"/>
    </source>
</evidence>
<feature type="binding site" evidence="8">
    <location>
        <begin position="355"/>
        <end position="357"/>
    </location>
    <ligand>
        <name>(6S)-5,6,7,8-tetrahydrofolate</name>
        <dbReference type="ChEBI" id="CHEBI:57453"/>
    </ligand>
</feature>
<accession>A0ABY3CA15</accession>
<evidence type="ECO:0000313" key="10">
    <source>
        <dbReference type="EMBL" id="TRW94638.1"/>
    </source>
</evidence>
<comment type="caution">
    <text evidence="10">The sequence shown here is derived from an EMBL/GenBank/DDBJ whole genome shotgun (WGS) entry which is preliminary data.</text>
</comment>
<evidence type="ECO:0000256" key="4">
    <source>
        <dbReference type="ARBA" id="ARBA00022563"/>
    </source>
</evidence>
<reference evidence="10 11" key="1">
    <citation type="journal article" date="2019" name="Antonie Van Leeuwenhoek">
        <title>Description of 'Ca. Methylobacter oryzae' KRF1, a novel species from the environmentally important Methylobacter clade 2.</title>
        <authorList>
            <person name="Khatri K."/>
            <person name="Mohite J.A."/>
            <person name="Pandit P.S."/>
            <person name="Bahulikar R."/>
            <person name="Rahalkar M.C."/>
        </authorList>
    </citation>
    <scope>NUCLEOTIDE SEQUENCE [LARGE SCALE GENOMIC DNA]</scope>
    <source>
        <strain evidence="10 11">KRF1</strain>
    </source>
</reference>
<dbReference type="EMBL" id="RYFG02000096">
    <property type="protein sequence ID" value="TRW94638.1"/>
    <property type="molecule type" value="Genomic_DNA"/>
</dbReference>
<dbReference type="HAMAP" id="MF_00051">
    <property type="entry name" value="SHMT"/>
    <property type="match status" value="1"/>
</dbReference>
<comment type="pathway">
    <text evidence="8">One-carbon metabolism; tetrahydrofolate interconversion.</text>
</comment>
<dbReference type="Gene3D" id="3.90.1150.10">
    <property type="entry name" value="Aspartate Aminotransferase, domain 1"/>
    <property type="match status" value="1"/>
</dbReference>
<proteinExistence type="inferred from homology"/>
<dbReference type="Gene3D" id="3.40.640.10">
    <property type="entry name" value="Type I PLP-dependent aspartate aminotransferase-like (Major domain)"/>
    <property type="match status" value="1"/>
</dbReference>
<dbReference type="InterPro" id="IPR015422">
    <property type="entry name" value="PyrdxlP-dep_Trfase_small"/>
</dbReference>
<dbReference type="InterPro" id="IPR001085">
    <property type="entry name" value="Ser_HO-MeTrfase"/>
</dbReference>
<comment type="function">
    <text evidence="8">Catalyzes the reversible interconversion of serine and glycine with tetrahydrofolate (THF) serving as the one-carbon carrier. This reaction serves as the major source of one-carbon groups required for the biosynthesis of purines, thymidylate, methionine, and other important biomolecules. Also exhibits THF-independent aldolase activity toward beta-hydroxyamino acids, producing glycine and aldehydes, via a retro-aldol mechanism.</text>
</comment>
<dbReference type="PIRSF" id="PIRSF000412">
    <property type="entry name" value="SHMT"/>
    <property type="match status" value="1"/>
</dbReference>
<evidence type="ECO:0000256" key="7">
    <source>
        <dbReference type="ARBA" id="ARBA00022898"/>
    </source>
</evidence>
<dbReference type="InterPro" id="IPR049943">
    <property type="entry name" value="Ser_HO-MeTrfase-like"/>
</dbReference>
<dbReference type="EC" id="2.1.2.1" evidence="8"/>
<keyword evidence="7 8" id="KW-0663">Pyridoxal phosphate</keyword>
<feature type="binding site" evidence="8">
    <location>
        <position position="121"/>
    </location>
    <ligand>
        <name>(6S)-5,6,7,8-tetrahydrofolate</name>
        <dbReference type="ChEBI" id="CHEBI:57453"/>
    </ligand>
</feature>
<evidence type="ECO:0000256" key="8">
    <source>
        <dbReference type="HAMAP-Rule" id="MF_00051"/>
    </source>
</evidence>
<evidence type="ECO:0000313" key="11">
    <source>
        <dbReference type="Proteomes" id="UP000733744"/>
    </source>
</evidence>
<comment type="catalytic activity">
    <reaction evidence="8">
        <text>(6R)-5,10-methylene-5,6,7,8-tetrahydrofolate + glycine + H2O = (6S)-5,6,7,8-tetrahydrofolate + L-serine</text>
        <dbReference type="Rhea" id="RHEA:15481"/>
        <dbReference type="ChEBI" id="CHEBI:15377"/>
        <dbReference type="ChEBI" id="CHEBI:15636"/>
        <dbReference type="ChEBI" id="CHEBI:33384"/>
        <dbReference type="ChEBI" id="CHEBI:57305"/>
        <dbReference type="ChEBI" id="CHEBI:57453"/>
        <dbReference type="EC" id="2.1.2.1"/>
    </reaction>
</comment>
<dbReference type="PROSITE" id="PS00096">
    <property type="entry name" value="SHMT"/>
    <property type="match status" value="1"/>
</dbReference>
<comment type="subunit">
    <text evidence="8">Homodimer.</text>
</comment>
<keyword evidence="5 8" id="KW-0028">Amino-acid biosynthesis</keyword>
<dbReference type="PANTHER" id="PTHR11680">
    <property type="entry name" value="SERINE HYDROXYMETHYLTRANSFERASE"/>
    <property type="match status" value="1"/>
</dbReference>
<dbReference type="NCBIfam" id="NF000586">
    <property type="entry name" value="PRK00011.1"/>
    <property type="match status" value="1"/>
</dbReference>
<name>A0ABY3CA15_9GAMM</name>
<feature type="modified residue" description="N6-(pyridoxal phosphate)lysine" evidence="8">
    <location>
        <position position="230"/>
    </location>
</feature>
<keyword evidence="11" id="KW-1185">Reference proteome</keyword>
<feature type="domain" description="Serine hydroxymethyltransferase-like" evidence="9">
    <location>
        <begin position="9"/>
        <end position="386"/>
    </location>
</feature>
<comment type="caution">
    <text evidence="8">Lacks conserved residue(s) required for the propagation of feature annotation.</text>
</comment>
<dbReference type="Proteomes" id="UP000733744">
    <property type="component" value="Unassembled WGS sequence"/>
</dbReference>
<gene>
    <name evidence="8" type="primary">glyA</name>
    <name evidence="10" type="ORF">EKO24_011285</name>
</gene>
<evidence type="ECO:0000256" key="5">
    <source>
        <dbReference type="ARBA" id="ARBA00022605"/>
    </source>
</evidence>
<keyword evidence="6 8" id="KW-0808">Transferase</keyword>
<keyword evidence="4 8" id="KW-0554">One-carbon metabolism</keyword>
<comment type="pathway">
    <text evidence="8">Amino-acid biosynthesis; glycine biosynthesis; glycine from L-serine: step 1/1.</text>
</comment>
<evidence type="ECO:0000259" key="9">
    <source>
        <dbReference type="Pfam" id="PF00464"/>
    </source>
</evidence>
<dbReference type="InterPro" id="IPR019798">
    <property type="entry name" value="Ser_HO-MeTrfase_PLP_BS"/>
</dbReference>
<dbReference type="PANTHER" id="PTHR11680:SF50">
    <property type="entry name" value="SERINE HYDROXYMETHYLTRANSFERASE"/>
    <property type="match status" value="1"/>
</dbReference>
<comment type="subcellular location">
    <subcellularLocation>
        <location evidence="8">Cytoplasm</location>
    </subcellularLocation>
</comment>
<feature type="site" description="Plays an important role in substrate specificity" evidence="8">
    <location>
        <position position="229"/>
    </location>
</feature>
<dbReference type="InterPro" id="IPR015424">
    <property type="entry name" value="PyrdxlP-dep_Trfase"/>
</dbReference>
<protein>
    <recommendedName>
        <fullName evidence="8">Serine hydroxymethyltransferase</fullName>
        <shortName evidence="8">SHMT</shortName>
        <shortName evidence="8">Serine methylase</shortName>
        <ecNumber evidence="8">2.1.2.1</ecNumber>
    </recommendedName>
</protein>
<evidence type="ECO:0000256" key="1">
    <source>
        <dbReference type="ARBA" id="ARBA00001933"/>
    </source>
</evidence>
<dbReference type="RefSeq" id="WP_127029433.1">
    <property type="nucleotide sequence ID" value="NZ_RYFG02000096.1"/>
</dbReference>
<evidence type="ECO:0000256" key="3">
    <source>
        <dbReference type="ARBA" id="ARBA00022490"/>
    </source>
</evidence>
<evidence type="ECO:0000256" key="6">
    <source>
        <dbReference type="ARBA" id="ARBA00022679"/>
    </source>
</evidence>
<comment type="cofactor">
    <cofactor evidence="1 8">
        <name>pyridoxal 5'-phosphate</name>
        <dbReference type="ChEBI" id="CHEBI:597326"/>
    </cofactor>
</comment>
<dbReference type="CDD" id="cd00378">
    <property type="entry name" value="SHMT"/>
    <property type="match status" value="1"/>
</dbReference>
<dbReference type="InterPro" id="IPR039429">
    <property type="entry name" value="SHMT-like_dom"/>
</dbReference>
<sequence length="417" mass="45535">MFKKSMTIEGFDDELFQALEEERNRQEDHIELIASENYASPRVLEAQGTVLTNKYAEGYPGKRYYGGCEFVDKVEQLAIDRAKELFGADYANVQPHSGSQANMAVFMALVQPGDTILGLSLADGGHLTHGAKPNFSGKIYNAVQYGLHPETGEIDYAQVEALALEHKPKVIVAGFSAYSRVWDWQRFRDIADKVGAYLFVDMAHVAGLIAAGLYPNPVPIADVVTSTTHKSLRGPRGGLILCKSNPELEKKFDSNIFPGIQGGPLMHVIAAKAVAFKEAMQPEFRAYQQQVIKNAQAMASVFIKRGFDVVSGGTDDHLMLVSLIAKGITGKAADAALGRAHITVNKNAVPNDPQSPFVTSGIRVGTPAPTTRGFKEQEMIEIANMMCDVMENIDDETVIAAVREKVHNLCARFPVYS</sequence>
<comment type="similarity">
    <text evidence="2 8">Belongs to the SHMT family.</text>
</comment>
<dbReference type="SUPFAM" id="SSF53383">
    <property type="entry name" value="PLP-dependent transferases"/>
    <property type="match status" value="1"/>
</dbReference>